<dbReference type="InterPro" id="IPR029058">
    <property type="entry name" value="AB_hydrolase_fold"/>
</dbReference>
<dbReference type="EMBL" id="JANJOU010000023">
    <property type="protein sequence ID" value="MCR0984659.1"/>
    <property type="molecule type" value="Genomic_DNA"/>
</dbReference>
<dbReference type="Gene3D" id="3.40.50.1820">
    <property type="entry name" value="alpha/beta hydrolase"/>
    <property type="match status" value="1"/>
</dbReference>
<keyword evidence="3" id="KW-1185">Reference proteome</keyword>
<feature type="region of interest" description="Disordered" evidence="1">
    <location>
        <begin position="234"/>
        <end position="256"/>
    </location>
</feature>
<sequence>MLLLPPPVVRADQAVSLATPHGLAWLSLPQVPVEVPRPVVLILPDLLGADGRERPYADLLLRAGIAVLTVGVEDAGPAMSLLDPAVLRDIVRRIAPGRLDTSRIGLLGFGGGGRAALASPAELPVAALYPSCAGLAPMDRTAATLLLYPDDPAEEAACRQVTPFAQAMEGAAHGWDHGQGPWVNRVSMMPHPDGSGARILARGDHWATEEAAGRVLRHFAAAFGQAAVPIRPSQGASHAAARPGAGIPAGDVRPRR</sequence>
<protein>
    <recommendedName>
        <fullName evidence="4">Dienelactone hydrolase domain-containing protein</fullName>
    </recommendedName>
</protein>
<evidence type="ECO:0000256" key="1">
    <source>
        <dbReference type="SAM" id="MobiDB-lite"/>
    </source>
</evidence>
<gene>
    <name evidence="2" type="ORF">NRP21_21605</name>
</gene>
<evidence type="ECO:0008006" key="4">
    <source>
        <dbReference type="Google" id="ProtNLM"/>
    </source>
</evidence>
<feature type="compositionally biased region" description="Low complexity" evidence="1">
    <location>
        <begin position="239"/>
        <end position="250"/>
    </location>
</feature>
<reference evidence="2 3" key="1">
    <citation type="submission" date="2022-06" db="EMBL/GenBank/DDBJ databases">
        <title>Roseomonas CN29.</title>
        <authorList>
            <person name="Cheng Y."/>
            <person name="He X."/>
        </authorList>
    </citation>
    <scope>NUCLEOTIDE SEQUENCE [LARGE SCALE GENOMIC DNA]</scope>
    <source>
        <strain evidence="2 3">CN29</strain>
    </source>
</reference>
<accession>A0ABT1X979</accession>
<evidence type="ECO:0000313" key="2">
    <source>
        <dbReference type="EMBL" id="MCR0984659.1"/>
    </source>
</evidence>
<dbReference type="SUPFAM" id="SSF53474">
    <property type="entry name" value="alpha/beta-Hydrolases"/>
    <property type="match status" value="1"/>
</dbReference>
<dbReference type="Proteomes" id="UP001524642">
    <property type="component" value="Unassembled WGS sequence"/>
</dbReference>
<organism evidence="2 3">
    <name type="scientific">Roseomonas populi</name>
    <dbReference type="NCBI Taxonomy" id="3121582"/>
    <lineage>
        <taxon>Bacteria</taxon>
        <taxon>Pseudomonadati</taxon>
        <taxon>Pseudomonadota</taxon>
        <taxon>Alphaproteobacteria</taxon>
        <taxon>Acetobacterales</taxon>
        <taxon>Roseomonadaceae</taxon>
        <taxon>Roseomonas</taxon>
    </lineage>
</organism>
<dbReference type="RefSeq" id="WP_257718314.1">
    <property type="nucleotide sequence ID" value="NZ_JANJOU010000023.1"/>
</dbReference>
<evidence type="ECO:0000313" key="3">
    <source>
        <dbReference type="Proteomes" id="UP001524642"/>
    </source>
</evidence>
<proteinExistence type="predicted"/>
<comment type="caution">
    <text evidence="2">The sequence shown here is derived from an EMBL/GenBank/DDBJ whole genome shotgun (WGS) entry which is preliminary data.</text>
</comment>
<name>A0ABT1X979_9PROT</name>